<dbReference type="RefSeq" id="WP_076877134.1">
    <property type="nucleotide sequence ID" value="NZ_MLCN01000007.1"/>
</dbReference>
<sequence>MAKFLSTLVVVSLALANFSLAQAADLTGKWRTIDDKTGFSKAMVEIRQQADGSYTGTIIQLIPRPGYTPKETCQRCPAPYTNKPIVGLPILQGLKPDPKHENNFHGARVLDPLSGNLYKGKAKLSADGRRFTFRGYVGISALGRSQTWLRED</sequence>
<evidence type="ECO:0000313" key="3">
    <source>
        <dbReference type="EMBL" id="ONG41762.1"/>
    </source>
</evidence>
<feature type="signal peptide" evidence="1">
    <location>
        <begin position="1"/>
        <end position="23"/>
    </location>
</feature>
<feature type="domain" description="DUF2147" evidence="2">
    <location>
        <begin position="28"/>
        <end position="150"/>
    </location>
</feature>
<name>A0A1S8CWR4_9GAMM</name>
<dbReference type="Pfam" id="PF09917">
    <property type="entry name" value="DUF2147"/>
    <property type="match status" value="1"/>
</dbReference>
<dbReference type="AlphaFoldDB" id="A0A1S8CWR4"/>
<dbReference type="InterPro" id="IPR019223">
    <property type="entry name" value="DUF2147"/>
</dbReference>
<gene>
    <name evidence="3" type="ORF">BKE30_02680</name>
</gene>
<evidence type="ECO:0000313" key="4">
    <source>
        <dbReference type="Proteomes" id="UP000192132"/>
    </source>
</evidence>
<keyword evidence="4" id="KW-1185">Reference proteome</keyword>
<reference evidence="3 4" key="1">
    <citation type="submission" date="2016-10" db="EMBL/GenBank/DDBJ databases">
        <title>Draft Genome sequence of Alkanindiges sp. strain H1.</title>
        <authorList>
            <person name="Subhash Y."/>
            <person name="Lee S."/>
        </authorList>
    </citation>
    <scope>NUCLEOTIDE SEQUENCE [LARGE SCALE GENOMIC DNA]</scope>
    <source>
        <strain evidence="3 4">H1</strain>
    </source>
</reference>
<keyword evidence="1" id="KW-0732">Signal</keyword>
<dbReference type="Proteomes" id="UP000192132">
    <property type="component" value="Unassembled WGS sequence"/>
</dbReference>
<evidence type="ECO:0000259" key="2">
    <source>
        <dbReference type="Pfam" id="PF09917"/>
    </source>
</evidence>
<dbReference type="EMBL" id="MLCN01000007">
    <property type="protein sequence ID" value="ONG41762.1"/>
    <property type="molecule type" value="Genomic_DNA"/>
</dbReference>
<dbReference type="PANTHER" id="PTHR36919:SF3">
    <property type="entry name" value="BLL5882 PROTEIN"/>
    <property type="match status" value="1"/>
</dbReference>
<organism evidence="3 4">
    <name type="scientific">Alkanindiges hydrocarboniclasticus</name>
    <dbReference type="NCBI Taxonomy" id="1907941"/>
    <lineage>
        <taxon>Bacteria</taxon>
        <taxon>Pseudomonadati</taxon>
        <taxon>Pseudomonadota</taxon>
        <taxon>Gammaproteobacteria</taxon>
        <taxon>Moraxellales</taxon>
        <taxon>Moraxellaceae</taxon>
        <taxon>Alkanindiges</taxon>
    </lineage>
</organism>
<comment type="caution">
    <text evidence="3">The sequence shown here is derived from an EMBL/GenBank/DDBJ whole genome shotgun (WGS) entry which is preliminary data.</text>
</comment>
<dbReference type="STRING" id="1907941.BKE30_02680"/>
<dbReference type="Gene3D" id="2.40.128.520">
    <property type="match status" value="1"/>
</dbReference>
<proteinExistence type="predicted"/>
<dbReference type="OrthoDB" id="9814399at2"/>
<feature type="chain" id="PRO_5013001076" evidence="1">
    <location>
        <begin position="24"/>
        <end position="152"/>
    </location>
</feature>
<evidence type="ECO:0000256" key="1">
    <source>
        <dbReference type="SAM" id="SignalP"/>
    </source>
</evidence>
<accession>A0A1S8CWR4</accession>
<dbReference type="PANTHER" id="PTHR36919">
    <property type="entry name" value="BLR1215 PROTEIN"/>
    <property type="match status" value="1"/>
</dbReference>
<protein>
    <submittedName>
        <fullName evidence="3">Signal peptidase</fullName>
    </submittedName>
</protein>